<dbReference type="GO" id="GO:0004497">
    <property type="term" value="F:monooxygenase activity"/>
    <property type="evidence" value="ECO:0007669"/>
    <property type="project" value="UniProtKB-KW"/>
</dbReference>
<dbReference type="Gene3D" id="1.10.630.10">
    <property type="entry name" value="Cytochrome P450"/>
    <property type="match status" value="1"/>
</dbReference>
<dbReference type="EMBL" id="CP034687">
    <property type="protein sequence ID" value="AZS83742.1"/>
    <property type="molecule type" value="Genomic_DNA"/>
</dbReference>
<protein>
    <submittedName>
        <fullName evidence="7">Cytochrome P450</fullName>
    </submittedName>
</protein>
<evidence type="ECO:0000256" key="2">
    <source>
        <dbReference type="ARBA" id="ARBA00022617"/>
    </source>
</evidence>
<evidence type="ECO:0000313" key="7">
    <source>
        <dbReference type="EMBL" id="AZS83742.1"/>
    </source>
</evidence>
<dbReference type="PRINTS" id="PR00385">
    <property type="entry name" value="P450"/>
</dbReference>
<sequence length="420" mass="45321">MSAPPSDHRCPYRLDGSAADLHGEAAALRARGPAARVELPGGVRAWSVTDPGLVRRLLAHPRVSKDAHRHWPAFLDGDLPADWPLRVWVDIRTVQTAYGDDHHRLRRPLVPAFAARRVRGLAPWIEETTGTLLDGLAAAAATAPDGVVDLRAGFATRLPWLTVCALVGLPRELHDGFQAVTDTVFTTDLTAEQAAAVTAGAGKLLADLLARKTEHPADDVACTLIDAHRAGLLSERELADSVWMMIGAGYGTTANLLDHAVVNLLTHTGQLDLVLSGRAGWDQVVEETLRHQAPVANFMMRFPTEDLHDEPTGLTFARGDALVINYAAAGRDPGVHGPDADVFDITRATAREHLAFSPGPNHCLGAELARLEGRIALSALFARFPHLELAVEADQLTPLPSLIFNGHREIPVRLEGNPHR</sequence>
<reference evidence="8 10" key="1">
    <citation type="submission" date="2018-04" db="EMBL/GenBank/DDBJ databases">
        <title>Complete genome sequences of Streptomyces griseoviridis K61 and characterization of antagonistic properties of biological control agents.</title>
        <authorList>
            <person name="Mariita R.M."/>
            <person name="Sello J.K."/>
        </authorList>
    </citation>
    <scope>NUCLEOTIDE SEQUENCE [LARGE SCALE GENOMIC DNA]</scope>
    <source>
        <strain evidence="8 10">K61</strain>
    </source>
</reference>
<dbReference type="EMBL" id="CP029078">
    <property type="protein sequence ID" value="QCN90918.1"/>
    <property type="molecule type" value="Genomic_DNA"/>
</dbReference>
<keyword evidence="5" id="KW-0408">Iron</keyword>
<accession>A0A3S9Z7M9</accession>
<reference evidence="7 9" key="2">
    <citation type="submission" date="2018-12" db="EMBL/GenBank/DDBJ databases">
        <title>Streptomyces griseoviridis F1-27 complete genome.</title>
        <authorList>
            <person name="Mariita R.M."/>
            <person name="Sello J.K."/>
        </authorList>
    </citation>
    <scope>NUCLEOTIDE SEQUENCE [LARGE SCALE GENOMIC DNA]</scope>
    <source>
        <strain evidence="7 9">F1-27</strain>
    </source>
</reference>
<proteinExistence type="inferred from homology"/>
<dbReference type="GO" id="GO:0016705">
    <property type="term" value="F:oxidoreductase activity, acting on paired donors, with incorporation or reduction of molecular oxygen"/>
    <property type="evidence" value="ECO:0007669"/>
    <property type="project" value="InterPro"/>
</dbReference>
<dbReference type="RefSeq" id="WP_127176653.1">
    <property type="nucleotide sequence ID" value="NZ_CP029078.1"/>
</dbReference>
<dbReference type="GO" id="GO:0020037">
    <property type="term" value="F:heme binding"/>
    <property type="evidence" value="ECO:0007669"/>
    <property type="project" value="InterPro"/>
</dbReference>
<dbReference type="FunFam" id="1.10.630.10:FF:000018">
    <property type="entry name" value="Cytochrome P450 monooxygenase"/>
    <property type="match status" value="1"/>
</dbReference>
<keyword evidence="10" id="KW-1185">Reference proteome</keyword>
<dbReference type="AlphaFoldDB" id="A0A3S9Z7M9"/>
<dbReference type="InterPro" id="IPR001128">
    <property type="entry name" value="Cyt_P450"/>
</dbReference>
<dbReference type="Proteomes" id="UP000271291">
    <property type="component" value="Chromosome"/>
</dbReference>
<keyword evidence="3" id="KW-0479">Metal-binding</keyword>
<dbReference type="OrthoDB" id="5500002at2"/>
<dbReference type="GO" id="GO:0005506">
    <property type="term" value="F:iron ion binding"/>
    <property type="evidence" value="ECO:0007669"/>
    <property type="project" value="InterPro"/>
</dbReference>
<organism evidence="7 9">
    <name type="scientific">Streptomyces griseoviridis</name>
    <dbReference type="NCBI Taxonomy" id="45398"/>
    <lineage>
        <taxon>Bacteria</taxon>
        <taxon>Bacillati</taxon>
        <taxon>Actinomycetota</taxon>
        <taxon>Actinomycetes</taxon>
        <taxon>Kitasatosporales</taxon>
        <taxon>Streptomycetaceae</taxon>
        <taxon>Streptomyces</taxon>
    </lineage>
</organism>
<evidence type="ECO:0000256" key="4">
    <source>
        <dbReference type="ARBA" id="ARBA00023002"/>
    </source>
</evidence>
<gene>
    <name evidence="8" type="ORF">DDJ31_34250</name>
    <name evidence="7" type="ORF">ELQ87_05105</name>
</gene>
<dbReference type="SUPFAM" id="SSF48264">
    <property type="entry name" value="Cytochrome P450"/>
    <property type="match status" value="1"/>
</dbReference>
<evidence type="ECO:0000313" key="9">
    <source>
        <dbReference type="Proteomes" id="UP000271291"/>
    </source>
</evidence>
<evidence type="ECO:0000313" key="10">
    <source>
        <dbReference type="Proteomes" id="UP000501753"/>
    </source>
</evidence>
<evidence type="ECO:0000256" key="5">
    <source>
        <dbReference type="ARBA" id="ARBA00023004"/>
    </source>
</evidence>
<dbReference type="Proteomes" id="UP000501753">
    <property type="component" value="Chromosome"/>
</dbReference>
<evidence type="ECO:0000256" key="3">
    <source>
        <dbReference type="ARBA" id="ARBA00022723"/>
    </source>
</evidence>
<keyword evidence="6" id="KW-0503">Monooxygenase</keyword>
<evidence type="ECO:0000256" key="6">
    <source>
        <dbReference type="ARBA" id="ARBA00023033"/>
    </source>
</evidence>
<dbReference type="Pfam" id="PF00067">
    <property type="entry name" value="p450"/>
    <property type="match status" value="1"/>
</dbReference>
<dbReference type="InterPro" id="IPR002397">
    <property type="entry name" value="Cyt_P450_B"/>
</dbReference>
<dbReference type="CDD" id="cd11029">
    <property type="entry name" value="CYP107-like"/>
    <property type="match status" value="1"/>
</dbReference>
<dbReference type="PRINTS" id="PR00359">
    <property type="entry name" value="BP450"/>
</dbReference>
<evidence type="ECO:0000313" key="8">
    <source>
        <dbReference type="EMBL" id="QCN90918.1"/>
    </source>
</evidence>
<evidence type="ECO:0000256" key="1">
    <source>
        <dbReference type="ARBA" id="ARBA00010617"/>
    </source>
</evidence>
<dbReference type="InterPro" id="IPR036396">
    <property type="entry name" value="Cyt_P450_sf"/>
</dbReference>
<keyword evidence="4" id="KW-0560">Oxidoreductase</keyword>
<dbReference type="PANTHER" id="PTHR46696:SF1">
    <property type="entry name" value="CYTOCHROME P450 YJIB-RELATED"/>
    <property type="match status" value="1"/>
</dbReference>
<dbReference type="PANTHER" id="PTHR46696">
    <property type="entry name" value="P450, PUTATIVE (EUROFUNG)-RELATED"/>
    <property type="match status" value="1"/>
</dbReference>
<keyword evidence="2" id="KW-0349">Heme</keyword>
<name>A0A3S9Z7M9_STRGD</name>
<dbReference type="KEGG" id="sgd:ELQ87_05105"/>
<comment type="similarity">
    <text evidence="1">Belongs to the cytochrome P450 family.</text>
</comment>